<reference evidence="3 4" key="1">
    <citation type="submission" date="2018-01" db="EMBL/GenBank/DDBJ databases">
        <title>Metagenomic assembled genomes from two thermal pools in the Uzon Caldera, Kamchatka, Russia.</title>
        <authorList>
            <person name="Wilkins L."/>
            <person name="Ettinger C."/>
        </authorList>
    </citation>
    <scope>NUCLEOTIDE SEQUENCE [LARGE SCALE GENOMIC DNA]</scope>
    <source>
        <strain evidence="3">ARK-10</strain>
    </source>
</reference>
<dbReference type="Proteomes" id="UP000236910">
    <property type="component" value="Unassembled WGS sequence"/>
</dbReference>
<dbReference type="EMBL" id="PNIX01000291">
    <property type="protein sequence ID" value="PMP81695.1"/>
    <property type="molecule type" value="Genomic_DNA"/>
</dbReference>
<dbReference type="GO" id="GO:0016301">
    <property type="term" value="F:kinase activity"/>
    <property type="evidence" value="ECO:0007669"/>
    <property type="project" value="UniProtKB-KW"/>
</dbReference>
<organism evidence="3 4">
    <name type="scientific">Caldisericum exile</name>
    <dbReference type="NCBI Taxonomy" id="693075"/>
    <lineage>
        <taxon>Bacteria</taxon>
        <taxon>Pseudomonadati</taxon>
        <taxon>Caldisericota/Cryosericota group</taxon>
        <taxon>Caldisericota</taxon>
        <taxon>Caldisericia</taxon>
        <taxon>Caldisericales</taxon>
        <taxon>Caldisericaceae</taxon>
        <taxon>Caldisericum</taxon>
    </lineage>
</organism>
<comment type="caution">
    <text evidence="3">The sequence shown here is derived from an EMBL/GenBank/DDBJ whole genome shotgun (WGS) entry which is preliminary data.</text>
</comment>
<accession>A0A2J6X8G6</accession>
<name>A0A2J6X8G6_9BACT</name>
<sequence>MWLDSNFLKNRGIFSICSSNENVLDASIEFAKEKEDFLLIEATCHQVNQFGGYTKMTPESFSKKIFKKAEEMNFNPERLLLGGDHLGPEPWKNENADTAMDKAKQLVIEFVKNGFNKIHLDCSMPLKGDSDFSTTLVADREAELCAVAEETYEKYGGNRPVYVVGTEVPAPGGSTNEVPEVTSIEELDEMIEELQNAFLRLGLKNAWDRVIAIVVRLGIGFGGDSVSEYESEKTKELCTYLSRYYPSLYFEAHSTDYQTAGSLKQMVKDGIRILKVGPALTDAYRRGMFALNFIEKESIDEEKQSRLVENVLKVMDEYPRYWEDYYNSVGKTLRLDQMYSYFDRIRYYWGFEEVEKSKNRLIENLKDMQMNLIRQYLPEQYEKIRENKLNKDPRALINYEIKKVLNDYQKSVILE</sequence>
<comment type="pathway">
    <text evidence="1">Carbohydrate metabolism.</text>
</comment>
<evidence type="ECO:0000256" key="1">
    <source>
        <dbReference type="ARBA" id="ARBA00005007"/>
    </source>
</evidence>
<dbReference type="PIRSF" id="PIRSF009264">
    <property type="entry name" value="TagBP_ald_AgaZ"/>
    <property type="match status" value="1"/>
</dbReference>
<dbReference type="PANTHER" id="PTHR32502">
    <property type="entry name" value="N-ACETYLGALACTOSAMINE PERMEASE II COMPONENT-RELATED"/>
    <property type="match status" value="1"/>
</dbReference>
<dbReference type="Gene3D" id="3.20.20.70">
    <property type="entry name" value="Aldolase class I"/>
    <property type="match status" value="1"/>
</dbReference>
<dbReference type="EMBL" id="PNIX01000103">
    <property type="protein sequence ID" value="PMP83455.1"/>
    <property type="molecule type" value="Genomic_DNA"/>
</dbReference>
<evidence type="ECO:0000313" key="4">
    <source>
        <dbReference type="Proteomes" id="UP000236910"/>
    </source>
</evidence>
<keyword evidence="3" id="KW-0418">Kinase</keyword>
<evidence type="ECO:0000313" key="2">
    <source>
        <dbReference type="EMBL" id="PMP81695.1"/>
    </source>
</evidence>
<keyword evidence="3" id="KW-0808">Transferase</keyword>
<proteinExistence type="predicted"/>
<dbReference type="InterPro" id="IPR012062">
    <property type="entry name" value="GatZ/KbaZ-like"/>
</dbReference>
<evidence type="ECO:0000313" key="3">
    <source>
        <dbReference type="EMBL" id="PMP83455.1"/>
    </source>
</evidence>
<dbReference type="GO" id="GO:0005886">
    <property type="term" value="C:plasma membrane"/>
    <property type="evidence" value="ECO:0007669"/>
    <property type="project" value="TreeGrafter"/>
</dbReference>
<dbReference type="InterPro" id="IPR050303">
    <property type="entry name" value="GatZ_KbaZ_carbometab"/>
</dbReference>
<gene>
    <name evidence="3" type="ORF">C0175_01730</name>
    <name evidence="2" type="ORF">C0175_04955</name>
</gene>
<dbReference type="SUPFAM" id="SSF51569">
    <property type="entry name" value="Aldolase"/>
    <property type="match status" value="1"/>
</dbReference>
<dbReference type="GO" id="GO:0009401">
    <property type="term" value="P:phosphoenolpyruvate-dependent sugar phosphotransferase system"/>
    <property type="evidence" value="ECO:0007669"/>
    <property type="project" value="TreeGrafter"/>
</dbReference>
<protein>
    <submittedName>
        <fullName evidence="3">Tagatose-6-phosphate kinase</fullName>
    </submittedName>
</protein>
<dbReference type="Pfam" id="PF08013">
    <property type="entry name" value="GatZ_KbaZ-like"/>
    <property type="match status" value="1"/>
</dbReference>
<dbReference type="GO" id="GO:0005975">
    <property type="term" value="P:carbohydrate metabolic process"/>
    <property type="evidence" value="ECO:0007669"/>
    <property type="project" value="InterPro"/>
</dbReference>
<dbReference type="PANTHER" id="PTHR32502:SF2">
    <property type="entry name" value="D-TAGATOSE-1,6-BISPHOSPHATE ALDOLASE SUBUNIT KBAZ"/>
    <property type="match status" value="1"/>
</dbReference>
<dbReference type="AlphaFoldDB" id="A0A2J6X8G6"/>
<dbReference type="InterPro" id="IPR013785">
    <property type="entry name" value="Aldolase_TIM"/>
</dbReference>
<dbReference type="Gene3D" id="1.10.400.20">
    <property type="entry name" value="putative tagatose 6-phosphate kinase domain like"/>
    <property type="match status" value="1"/>
</dbReference>